<evidence type="ECO:0000313" key="3">
    <source>
        <dbReference type="Proteomes" id="UP000266861"/>
    </source>
</evidence>
<evidence type="ECO:0000256" key="1">
    <source>
        <dbReference type="SAM" id="Coils"/>
    </source>
</evidence>
<feature type="coiled-coil region" evidence="1">
    <location>
        <begin position="176"/>
        <end position="210"/>
    </location>
</feature>
<comment type="caution">
    <text evidence="2">The sequence shown here is derived from an EMBL/GenBank/DDBJ whole genome shotgun (WGS) entry which is preliminary data.</text>
</comment>
<name>A0A397IXB2_9GLOM</name>
<sequence>MYSQVSRPYPKELPCLFVDLFASYKQKGLIECGTKEAQVWRYANSQKAVSRLFLYNNFFPELVLRQTSLELYIHYNQIIAKNNFYESLSNSNESIYSIKTCNSKKRTRHSIVNSQLELSRISNTQDISSQTSESYFISNTQDAETQITENYLINTNNLLNQIKKLNNSLTESKTCILDLNILIEQLEQNIRNQQFELAELSSRLDNANNYIIDIQHQYQEQCNEIKILNHRWDTQYSNQQKRINAIIEIALIERENIYNDIESLIGNTSRFLLDNLIDYTPQYWLDKRNQVIVKFIETLTYNDQNKNDSINEKIFKRAVAVDAIYGSRHRKYVSEINLLASAIKYSLARSKTIINIDNHITSAGCYTRFLKWLEKLSKEQEPLPKGLLFLAFDNEQRGQKNYLDRRFNTVTFHTVTSFVAFDIDSQNKVQQINDPWLYNSLTKSQYEGLFDFSSQMQQEFNHELYNYLTEIIEQLCDEKLSTTNNIDALIENTLFNNSHKKYCSNCNEKNIENRKQNCPKCQSRLPTINQLNKSTKPLSLKIHNFKNKIKSISVPRISITQRSIADEGVCVPEIYIPDPLNVNPNSILNVEKVLQHIEEITEVKNGIRKWVAVTCDGVPYHYTIKLREKFPWLIDIKQFAIRQGYRTENQLNFFKKCGDHHKAWDSICNIYRRAMSLELLWPYVRNYSNPSVEGYLLWVKEQNDPIYQIKYEQAWDSICNIYRRAMSLELLWPYVRNYSNPSVEGYLLWVKEQNDPIYQIKYEQIFYYLQAIINYRTAIRTNRPSLKNAARRAFSPIWSACRHSIYRLIEVADEEQLIKLHPDIRNLIEKNCVISQSGFSNQYQGLDAILEEVNKALKSLIPPVPQQHHWEIAARNCKKFFQLHQNFFKLIGSNDIQTNSPRIRPESTVECQRFRAHLRKLDFLNPVTSKPSLRSLDGEFELSSQLNNFSSIAKKNRQEFIIEVFYKKNPVPSFKPIPITLQEEIAEKNELNMTRVEILRKIESLLEQMNDSVCKKYHGIGSKKKNNLLIILQEIRNLRSINKEIDYDCVENE</sequence>
<accession>A0A397IXB2</accession>
<organism evidence="2 3">
    <name type="scientific">Diversispora epigaea</name>
    <dbReference type="NCBI Taxonomy" id="1348612"/>
    <lineage>
        <taxon>Eukaryota</taxon>
        <taxon>Fungi</taxon>
        <taxon>Fungi incertae sedis</taxon>
        <taxon>Mucoromycota</taxon>
        <taxon>Glomeromycotina</taxon>
        <taxon>Glomeromycetes</taxon>
        <taxon>Diversisporales</taxon>
        <taxon>Diversisporaceae</taxon>
        <taxon>Diversispora</taxon>
    </lineage>
</organism>
<reference evidence="2 3" key="1">
    <citation type="submission" date="2018-08" db="EMBL/GenBank/DDBJ databases">
        <title>Genome and evolution of the arbuscular mycorrhizal fungus Diversispora epigaea (formerly Glomus versiforme) and its bacterial endosymbionts.</title>
        <authorList>
            <person name="Sun X."/>
            <person name="Fei Z."/>
            <person name="Harrison M."/>
        </authorList>
    </citation>
    <scope>NUCLEOTIDE SEQUENCE [LARGE SCALE GENOMIC DNA]</scope>
    <source>
        <strain evidence="2 3">IT104</strain>
    </source>
</reference>
<gene>
    <name evidence="2" type="ORF">Glove_132g173</name>
</gene>
<dbReference type="EMBL" id="PQFF01000123">
    <property type="protein sequence ID" value="RHZ80675.1"/>
    <property type="molecule type" value="Genomic_DNA"/>
</dbReference>
<proteinExistence type="predicted"/>
<dbReference type="Proteomes" id="UP000266861">
    <property type="component" value="Unassembled WGS sequence"/>
</dbReference>
<evidence type="ECO:0000313" key="2">
    <source>
        <dbReference type="EMBL" id="RHZ80675.1"/>
    </source>
</evidence>
<dbReference type="OrthoDB" id="2448326at2759"/>
<protein>
    <submittedName>
        <fullName evidence="2">Uncharacterized protein</fullName>
    </submittedName>
</protein>
<keyword evidence="3" id="KW-1185">Reference proteome</keyword>
<keyword evidence="1" id="KW-0175">Coiled coil</keyword>
<dbReference type="AlphaFoldDB" id="A0A397IXB2"/>